<gene>
    <name evidence="9" type="ORF">RDB_LOCUS25637</name>
</gene>
<comment type="similarity">
    <text evidence="1 5">Belongs to the peptidase A1 family.</text>
</comment>
<dbReference type="Proteomes" id="UP000663831">
    <property type="component" value="Unassembled WGS sequence"/>
</dbReference>
<evidence type="ECO:0000256" key="5">
    <source>
        <dbReference type="RuleBase" id="RU000454"/>
    </source>
</evidence>
<dbReference type="EMBL" id="CAJMWV010000777">
    <property type="protein sequence ID" value="CAE6414376.1"/>
    <property type="molecule type" value="Genomic_DNA"/>
</dbReference>
<dbReference type="PANTHER" id="PTHR47966:SF57">
    <property type="entry name" value="PEPTIDASE A1 DOMAIN-CONTAINING PROTEIN"/>
    <property type="match status" value="1"/>
</dbReference>
<dbReference type="PANTHER" id="PTHR47966">
    <property type="entry name" value="BETA-SITE APP-CLEAVING ENZYME, ISOFORM A-RELATED"/>
    <property type="match status" value="1"/>
</dbReference>
<protein>
    <recommendedName>
        <fullName evidence="8">Peptidase A1 domain-containing protein</fullName>
    </recommendedName>
</protein>
<feature type="domain" description="Peptidase A1" evidence="8">
    <location>
        <begin position="104"/>
        <end position="411"/>
    </location>
</feature>
<evidence type="ECO:0000256" key="4">
    <source>
        <dbReference type="PIRSR" id="PIRSR601461-2"/>
    </source>
</evidence>
<feature type="active site" evidence="3">
    <location>
        <position position="122"/>
    </location>
</feature>
<dbReference type="Pfam" id="PF00026">
    <property type="entry name" value="Asp"/>
    <property type="match status" value="1"/>
</dbReference>
<proteinExistence type="inferred from homology"/>
<evidence type="ECO:0000256" key="6">
    <source>
        <dbReference type="SAM" id="MobiDB-lite"/>
    </source>
</evidence>
<evidence type="ECO:0000256" key="2">
    <source>
        <dbReference type="ARBA" id="ARBA00022750"/>
    </source>
</evidence>
<keyword evidence="5" id="KW-0378">Hydrolase</keyword>
<feature type="active site" evidence="3">
    <location>
        <position position="300"/>
    </location>
</feature>
<feature type="signal peptide" evidence="7">
    <location>
        <begin position="1"/>
        <end position="18"/>
    </location>
</feature>
<dbReference type="InterPro" id="IPR034164">
    <property type="entry name" value="Pepsin-like_dom"/>
</dbReference>
<dbReference type="InterPro" id="IPR001461">
    <property type="entry name" value="Aspartic_peptidase_A1"/>
</dbReference>
<dbReference type="GO" id="GO:0004190">
    <property type="term" value="F:aspartic-type endopeptidase activity"/>
    <property type="evidence" value="ECO:0007669"/>
    <property type="project" value="UniProtKB-KW"/>
</dbReference>
<dbReference type="InterPro" id="IPR021109">
    <property type="entry name" value="Peptidase_aspartic_dom_sf"/>
</dbReference>
<dbReference type="PROSITE" id="PS00141">
    <property type="entry name" value="ASP_PROTEASE"/>
    <property type="match status" value="1"/>
</dbReference>
<evidence type="ECO:0000256" key="1">
    <source>
        <dbReference type="ARBA" id="ARBA00007447"/>
    </source>
</evidence>
<accession>A0A8H2X103</accession>
<evidence type="ECO:0000256" key="7">
    <source>
        <dbReference type="SAM" id="SignalP"/>
    </source>
</evidence>
<dbReference type="Gene3D" id="2.40.70.10">
    <property type="entry name" value="Acid Proteases"/>
    <property type="match status" value="2"/>
</dbReference>
<dbReference type="CDD" id="cd05471">
    <property type="entry name" value="pepsin_like"/>
    <property type="match status" value="1"/>
</dbReference>
<reference evidence="9" key="1">
    <citation type="submission" date="2021-01" db="EMBL/GenBank/DDBJ databases">
        <authorList>
            <person name="Kaushik A."/>
        </authorList>
    </citation>
    <scope>NUCLEOTIDE SEQUENCE</scope>
    <source>
        <strain evidence="9">AG3-1AP</strain>
    </source>
</reference>
<feature type="chain" id="PRO_5034486466" description="Peptidase A1 domain-containing protein" evidence="7">
    <location>
        <begin position="19"/>
        <end position="627"/>
    </location>
</feature>
<dbReference type="FunFam" id="2.40.70.10:FF:000008">
    <property type="entry name" value="Cathepsin D"/>
    <property type="match status" value="1"/>
</dbReference>
<dbReference type="GO" id="GO:0006508">
    <property type="term" value="P:proteolysis"/>
    <property type="evidence" value="ECO:0007669"/>
    <property type="project" value="UniProtKB-KW"/>
</dbReference>
<organism evidence="9 10">
    <name type="scientific">Rhizoctonia solani</name>
    <dbReference type="NCBI Taxonomy" id="456999"/>
    <lineage>
        <taxon>Eukaryota</taxon>
        <taxon>Fungi</taxon>
        <taxon>Dikarya</taxon>
        <taxon>Basidiomycota</taxon>
        <taxon>Agaricomycotina</taxon>
        <taxon>Agaricomycetes</taxon>
        <taxon>Cantharellales</taxon>
        <taxon>Ceratobasidiaceae</taxon>
        <taxon>Rhizoctonia</taxon>
    </lineage>
</organism>
<dbReference type="AlphaFoldDB" id="A0A8H2X103"/>
<evidence type="ECO:0000313" key="9">
    <source>
        <dbReference type="EMBL" id="CAE6414376.1"/>
    </source>
</evidence>
<keyword evidence="5" id="KW-0645">Protease</keyword>
<sequence>MRTFTLTLACAAAGVVSAIPVANPSHKGISIPLQKRSNVRASLAKDGVIQPEALARHIERVERKYTRGNRAYKHRTGVDLFANLGKVITKRQGVPLTDETEELWAGEISIGTPGQTFLIDFDTGSADLWIPSASCQSEGCRNKNVYTSPSSSTATEVTTSQKFSISYGDGSTASGPVYTDTVSAGGLSVTNQSFSTVTSESSSFSEDPSDGIMGLAFSSISSIGTPTFIENLASQGSISSSVFSMYLASNNSQLYLGGTNSSLYTGDITYTDLQSKTYWLTNGSSSVDGTEAYSGSMIIDSGTTLIIGEEQSVKAWWEKVQYATRCPSFICGASGYYLFPCNSPPNVTFGFGGASFNVNSDYFNLGAVDSTESLWIYAITLQHTDTIVTLRETMRALSTRVDEVVTLIRREWEMTEAQQTAMKELERHLVVTSKTSYRNLGARAKNFVATYPLQFSMPAYSSDPLVRKAVNAELDRLAHQIRGSFRKLIFAGAVGGRPLVQLTKGIVEMYSNQPSLGTPIQIQAHIAQLRLIAIEIIATIPAPNTELDASGLNPRKRLRNDTGFWATVDAKFIQLVETHGEDYNSPGWRNWETQIIGADLERFSDPANQLPPEAIDHWANSGADPED</sequence>
<keyword evidence="7" id="KW-0732">Signal</keyword>
<name>A0A8H2X103_9AGAM</name>
<keyword evidence="2 5" id="KW-0064">Aspartyl protease</keyword>
<dbReference type="InterPro" id="IPR001969">
    <property type="entry name" value="Aspartic_peptidase_AS"/>
</dbReference>
<dbReference type="PRINTS" id="PR00792">
    <property type="entry name" value="PEPSIN"/>
</dbReference>
<feature type="region of interest" description="Disordered" evidence="6">
    <location>
        <begin position="606"/>
        <end position="627"/>
    </location>
</feature>
<evidence type="ECO:0000256" key="3">
    <source>
        <dbReference type="PIRSR" id="PIRSR601461-1"/>
    </source>
</evidence>
<evidence type="ECO:0000259" key="8">
    <source>
        <dbReference type="PROSITE" id="PS51767"/>
    </source>
</evidence>
<dbReference type="InterPro" id="IPR033121">
    <property type="entry name" value="PEPTIDASE_A1"/>
</dbReference>
<dbReference type="PROSITE" id="PS51767">
    <property type="entry name" value="PEPTIDASE_A1"/>
    <property type="match status" value="1"/>
</dbReference>
<dbReference type="SUPFAM" id="SSF50630">
    <property type="entry name" value="Acid proteases"/>
    <property type="match status" value="1"/>
</dbReference>
<evidence type="ECO:0000313" key="10">
    <source>
        <dbReference type="Proteomes" id="UP000663831"/>
    </source>
</evidence>
<keyword evidence="4" id="KW-1015">Disulfide bond</keyword>
<comment type="caution">
    <text evidence="9">The sequence shown here is derived from an EMBL/GenBank/DDBJ whole genome shotgun (WGS) entry which is preliminary data.</text>
</comment>
<feature type="disulfide bond" evidence="4">
    <location>
        <begin position="135"/>
        <end position="140"/>
    </location>
</feature>